<dbReference type="Gene3D" id="1.10.10.10">
    <property type="entry name" value="Winged helix-like DNA-binding domain superfamily/Winged helix DNA-binding domain"/>
    <property type="match status" value="1"/>
</dbReference>
<dbReference type="Proteomes" id="UP001165561">
    <property type="component" value="Unassembled WGS sequence"/>
</dbReference>
<dbReference type="InterPro" id="IPR052509">
    <property type="entry name" value="Metal_resp_DNA-bind_regulator"/>
</dbReference>
<feature type="domain" description="Transcription regulator PadR N-terminal" evidence="1">
    <location>
        <begin position="5"/>
        <end position="54"/>
    </location>
</feature>
<keyword evidence="3" id="KW-1185">Reference proteome</keyword>
<dbReference type="PANTHER" id="PTHR33169">
    <property type="entry name" value="PADR-FAMILY TRANSCRIPTIONAL REGULATOR"/>
    <property type="match status" value="1"/>
</dbReference>
<dbReference type="PANTHER" id="PTHR33169:SF14">
    <property type="entry name" value="TRANSCRIPTIONAL REGULATOR RV3488"/>
    <property type="match status" value="1"/>
</dbReference>
<protein>
    <submittedName>
        <fullName evidence="2">PadR family transcriptional regulator</fullName>
    </submittedName>
</protein>
<dbReference type="InterPro" id="IPR036388">
    <property type="entry name" value="WH-like_DNA-bd_sf"/>
</dbReference>
<feature type="non-terminal residue" evidence="2">
    <location>
        <position position="1"/>
    </location>
</feature>
<reference evidence="2" key="1">
    <citation type="submission" date="2023-02" db="EMBL/GenBank/DDBJ databases">
        <title>Georgenia sp.10Sc9-8, isolated from a soil sample collected from the Taklamakan desert.</title>
        <authorList>
            <person name="Liu S."/>
        </authorList>
    </citation>
    <scope>NUCLEOTIDE SEQUENCE</scope>
    <source>
        <strain evidence="2">10Sc9-8</strain>
    </source>
</reference>
<organism evidence="2 3">
    <name type="scientific">Georgenia halotolerans</name>
    <dbReference type="NCBI Taxonomy" id="3028317"/>
    <lineage>
        <taxon>Bacteria</taxon>
        <taxon>Bacillati</taxon>
        <taxon>Actinomycetota</taxon>
        <taxon>Actinomycetes</taxon>
        <taxon>Micrococcales</taxon>
        <taxon>Bogoriellaceae</taxon>
        <taxon>Georgenia</taxon>
    </lineage>
</organism>
<dbReference type="EMBL" id="JARACI010000858">
    <property type="protein sequence ID" value="MDD9206352.1"/>
    <property type="molecule type" value="Genomic_DNA"/>
</dbReference>
<accession>A0ABT5TWK5</accession>
<comment type="caution">
    <text evidence="2">The sequence shown here is derived from an EMBL/GenBank/DDBJ whole genome shotgun (WGS) entry which is preliminary data.</text>
</comment>
<proteinExistence type="predicted"/>
<dbReference type="Pfam" id="PF03551">
    <property type="entry name" value="PadR"/>
    <property type="match status" value="1"/>
</dbReference>
<evidence type="ECO:0000313" key="3">
    <source>
        <dbReference type="Proteomes" id="UP001165561"/>
    </source>
</evidence>
<sequence>LAEAGLGSVKGGTLYPLLTRLENAGWVSVEWRAGEGGPGRKYYLLTDDGRRELEASAHRWTQFTELTQDFVTRRDAHPTAEVHT</sequence>
<name>A0ABT5TWK5_9MICO</name>
<gene>
    <name evidence="2" type="ORF">PU560_07705</name>
</gene>
<dbReference type="InterPro" id="IPR005149">
    <property type="entry name" value="Tscrpt_reg_PadR_N"/>
</dbReference>
<dbReference type="InterPro" id="IPR036390">
    <property type="entry name" value="WH_DNA-bd_sf"/>
</dbReference>
<dbReference type="SUPFAM" id="SSF46785">
    <property type="entry name" value="Winged helix' DNA-binding domain"/>
    <property type="match status" value="1"/>
</dbReference>
<evidence type="ECO:0000313" key="2">
    <source>
        <dbReference type="EMBL" id="MDD9206352.1"/>
    </source>
</evidence>
<evidence type="ECO:0000259" key="1">
    <source>
        <dbReference type="Pfam" id="PF03551"/>
    </source>
</evidence>